<sequence>MAPTRGPEVVRRLPRVLVGIALALPVLIVVGVLVASAVLVREPVPDADTVRLPVAAVPVPAAASADCSRLLSGLPGEIPTERGLLPRRVLDDPVPAATLAWGGEDGRAPIVLRCGLPRPVELAPGASTLDAAGVDWVAVEDGVPGSTTWVTVDRAVYVGLTIPDDVGTGPVQDVSRGVKIALVSRPAG</sequence>
<keyword evidence="1" id="KW-0472">Membrane</keyword>
<keyword evidence="1" id="KW-1133">Transmembrane helix</keyword>
<gene>
    <name evidence="2" type="ORF">AVDCRST_MAG54-1228</name>
</gene>
<reference evidence="2" key="1">
    <citation type="submission" date="2020-02" db="EMBL/GenBank/DDBJ databases">
        <authorList>
            <person name="Meier V. D."/>
        </authorList>
    </citation>
    <scope>NUCLEOTIDE SEQUENCE</scope>
    <source>
        <strain evidence="2">AVDCRST_MAG54</strain>
    </source>
</reference>
<evidence type="ECO:0000256" key="1">
    <source>
        <dbReference type="SAM" id="Phobius"/>
    </source>
</evidence>
<evidence type="ECO:0000313" key="2">
    <source>
        <dbReference type="EMBL" id="CAA9235329.1"/>
    </source>
</evidence>
<dbReference type="AlphaFoldDB" id="A0A6J4HX38"/>
<protein>
    <recommendedName>
        <fullName evidence="3">DUF3515 domain-containing protein</fullName>
    </recommendedName>
</protein>
<organism evidence="2">
    <name type="scientific">uncultured Actinomycetospora sp</name>
    <dbReference type="NCBI Taxonomy" id="1135996"/>
    <lineage>
        <taxon>Bacteria</taxon>
        <taxon>Bacillati</taxon>
        <taxon>Actinomycetota</taxon>
        <taxon>Actinomycetes</taxon>
        <taxon>Pseudonocardiales</taxon>
        <taxon>Pseudonocardiaceae</taxon>
        <taxon>Actinomycetospora</taxon>
        <taxon>environmental samples</taxon>
    </lineage>
</organism>
<dbReference type="Pfam" id="PF12028">
    <property type="entry name" value="DUF3515"/>
    <property type="match status" value="1"/>
</dbReference>
<name>A0A6J4HX38_9PSEU</name>
<dbReference type="InterPro" id="IPR021903">
    <property type="entry name" value="DUF3515"/>
</dbReference>
<accession>A0A6J4HX38</accession>
<dbReference type="EMBL" id="CADCTH010000165">
    <property type="protein sequence ID" value="CAA9235329.1"/>
    <property type="molecule type" value="Genomic_DNA"/>
</dbReference>
<feature type="transmembrane region" description="Helical" evidence="1">
    <location>
        <begin position="16"/>
        <end position="40"/>
    </location>
</feature>
<proteinExistence type="predicted"/>
<evidence type="ECO:0008006" key="3">
    <source>
        <dbReference type="Google" id="ProtNLM"/>
    </source>
</evidence>
<keyword evidence="1" id="KW-0812">Transmembrane</keyword>